<comment type="caution">
    <text evidence="6">The sequence shown here is derived from an EMBL/GenBank/DDBJ whole genome shotgun (WGS) entry which is preliminary data.</text>
</comment>
<evidence type="ECO:0000256" key="4">
    <source>
        <dbReference type="PROSITE-ProRule" id="PRU10099"/>
    </source>
</evidence>
<evidence type="ECO:0000256" key="3">
    <source>
        <dbReference type="PIRSR" id="PIRSR001220-1"/>
    </source>
</evidence>
<organism evidence="6 7">
    <name type="scientific">Paenibacillus radicis</name>
    <name type="common">ex Gao et al. 2016</name>
    <dbReference type="NCBI Taxonomy" id="1737354"/>
    <lineage>
        <taxon>Bacteria</taxon>
        <taxon>Bacillati</taxon>
        <taxon>Bacillota</taxon>
        <taxon>Bacilli</taxon>
        <taxon>Bacillales</taxon>
        <taxon>Paenibacillaceae</taxon>
        <taxon>Paenibacillus</taxon>
    </lineage>
</organism>
<dbReference type="InterPro" id="IPR020827">
    <property type="entry name" value="Asparaginase/glutaminase_AS1"/>
</dbReference>
<comment type="similarity">
    <text evidence="1">Belongs to the asparaginase 1 family.</text>
</comment>
<dbReference type="InterPro" id="IPR027473">
    <property type="entry name" value="L-asparaginase_C"/>
</dbReference>
<dbReference type="GO" id="GO:0006520">
    <property type="term" value="P:amino acid metabolic process"/>
    <property type="evidence" value="ECO:0007669"/>
    <property type="project" value="InterPro"/>
</dbReference>
<dbReference type="PRINTS" id="PR00139">
    <property type="entry name" value="ASNGLNASE"/>
</dbReference>
<dbReference type="PANTHER" id="PTHR11707:SF28">
    <property type="entry name" value="60 KDA LYSOPHOSPHOLIPASE"/>
    <property type="match status" value="1"/>
</dbReference>
<dbReference type="SMART" id="SM00870">
    <property type="entry name" value="Asparaginase"/>
    <property type="match status" value="1"/>
</dbReference>
<dbReference type="EC" id="3.5.1.1" evidence="2"/>
<sequence length="365" mass="40527">MAETGKIAVFFTGGTIGSKNNNGTVSVHESGTYALIEAYGSLPNKRDVQFETAQPLNVLSENLVPDDWNVLMEALDGIDKTEYAGIIVTHGSDTLAYSAAMLSYLCCDTPVPIVLVAANYHLEDERSNGVSNFAAAIDLIMSTDGAPGVFVVYRNDRNESLVYLGTRITQCESFTDQFGSPYDLPYGRVEQGRFITEAHPDNPTMEALRARERSYSPWGKRGSGKRVESGLLYIKPFTGIDYSFYDFSRRKPKAVLHDLYHSGTASANAPGNHSLLQFAQYCWEQGVDLYLCPLKDRTEAMYTSSVSLMEAGVVFIDNLSVEAALTKLTLAYSLFDSKEDIESFMWNTELFYERLKPDKKGADRK</sequence>
<evidence type="ECO:0000313" key="7">
    <source>
        <dbReference type="Proteomes" id="UP000600247"/>
    </source>
</evidence>
<name>A0A917M2P7_9BACL</name>
<dbReference type="SUPFAM" id="SSF53774">
    <property type="entry name" value="Glutaminase/Asparaginase"/>
    <property type="match status" value="1"/>
</dbReference>
<evidence type="ECO:0000256" key="1">
    <source>
        <dbReference type="ARBA" id="ARBA00010518"/>
    </source>
</evidence>
<dbReference type="InterPro" id="IPR027474">
    <property type="entry name" value="L-asparaginase_N"/>
</dbReference>
<proteinExistence type="inferred from homology"/>
<feature type="active site" evidence="4">
    <location>
        <position position="15"/>
    </location>
</feature>
<gene>
    <name evidence="6" type="ORF">GCM10010918_32480</name>
</gene>
<dbReference type="InterPro" id="IPR037152">
    <property type="entry name" value="L-asparaginase_N_sf"/>
</dbReference>
<feature type="active site" description="O-isoaspartyl threonine intermediate" evidence="3">
    <location>
        <position position="15"/>
    </location>
</feature>
<dbReference type="PANTHER" id="PTHR11707">
    <property type="entry name" value="L-ASPARAGINASE"/>
    <property type="match status" value="1"/>
</dbReference>
<accession>A0A917M2P7</accession>
<dbReference type="Gene3D" id="3.40.50.1170">
    <property type="entry name" value="L-asparaginase, N-terminal domain"/>
    <property type="match status" value="1"/>
</dbReference>
<dbReference type="PROSITE" id="PS00144">
    <property type="entry name" value="ASN_GLN_ASE_1"/>
    <property type="match status" value="1"/>
</dbReference>
<keyword evidence="7" id="KW-1185">Reference proteome</keyword>
<dbReference type="Gene3D" id="3.40.50.40">
    <property type="match status" value="1"/>
</dbReference>
<feature type="domain" description="L-asparaginase N-terminal" evidence="5">
    <location>
        <begin position="6"/>
        <end position="194"/>
    </location>
</feature>
<dbReference type="Proteomes" id="UP000600247">
    <property type="component" value="Unassembled WGS sequence"/>
</dbReference>
<evidence type="ECO:0000259" key="5">
    <source>
        <dbReference type="Pfam" id="PF00710"/>
    </source>
</evidence>
<evidence type="ECO:0000256" key="2">
    <source>
        <dbReference type="ARBA" id="ARBA00012920"/>
    </source>
</evidence>
<dbReference type="PIRSF" id="PIRSF001220">
    <property type="entry name" value="L-ASNase_gatD"/>
    <property type="match status" value="1"/>
</dbReference>
<dbReference type="GO" id="GO:0004067">
    <property type="term" value="F:asparaginase activity"/>
    <property type="evidence" value="ECO:0007669"/>
    <property type="project" value="UniProtKB-UniRule"/>
</dbReference>
<dbReference type="InterPro" id="IPR006034">
    <property type="entry name" value="Asparaginase/glutaminase-like"/>
</dbReference>
<dbReference type="InterPro" id="IPR036152">
    <property type="entry name" value="Asp/glu_Ase-like_sf"/>
</dbReference>
<protein>
    <recommendedName>
        <fullName evidence="2">asparaginase</fullName>
        <ecNumber evidence="2">3.5.1.1</ecNumber>
    </recommendedName>
</protein>
<dbReference type="AlphaFoldDB" id="A0A917M2P7"/>
<dbReference type="Pfam" id="PF00710">
    <property type="entry name" value="Asparaginase"/>
    <property type="match status" value="1"/>
</dbReference>
<dbReference type="PIRSF" id="PIRSF500176">
    <property type="entry name" value="L_ASNase"/>
    <property type="match status" value="1"/>
</dbReference>
<reference evidence="6 7" key="1">
    <citation type="journal article" date="2014" name="Int. J. Syst. Evol. Microbiol.">
        <title>Complete genome sequence of Corynebacterium casei LMG S-19264T (=DSM 44701T), isolated from a smear-ripened cheese.</title>
        <authorList>
            <consortium name="US DOE Joint Genome Institute (JGI-PGF)"/>
            <person name="Walter F."/>
            <person name="Albersmeier A."/>
            <person name="Kalinowski J."/>
            <person name="Ruckert C."/>
        </authorList>
    </citation>
    <scope>NUCLEOTIDE SEQUENCE [LARGE SCALE GENOMIC DNA]</scope>
    <source>
        <strain evidence="6 7">CGMCC 1.15286</strain>
    </source>
</reference>
<dbReference type="EMBL" id="BMHY01000005">
    <property type="protein sequence ID" value="GGG73923.1"/>
    <property type="molecule type" value="Genomic_DNA"/>
</dbReference>
<evidence type="ECO:0000313" key="6">
    <source>
        <dbReference type="EMBL" id="GGG73923.1"/>
    </source>
</evidence>
<dbReference type="PROSITE" id="PS51732">
    <property type="entry name" value="ASN_GLN_ASE_3"/>
    <property type="match status" value="1"/>
</dbReference>
<dbReference type="RefSeq" id="WP_188890220.1">
    <property type="nucleotide sequence ID" value="NZ_BMHY01000005.1"/>
</dbReference>